<reference evidence="3" key="1">
    <citation type="submission" date="2016-10" db="EMBL/GenBank/DDBJ databases">
        <authorList>
            <person name="Varghese N."/>
            <person name="Submissions S."/>
        </authorList>
    </citation>
    <scope>NUCLEOTIDE SEQUENCE [LARGE SCALE GENOMIC DNA]</scope>
    <source>
        <strain evidence="3">DSM 18609</strain>
    </source>
</reference>
<feature type="compositionally biased region" description="Basic and acidic residues" evidence="1">
    <location>
        <begin position="478"/>
        <end position="499"/>
    </location>
</feature>
<gene>
    <name evidence="2" type="ORF">SAMN04488024_106326</name>
</gene>
<organism evidence="2 3">
    <name type="scientific">Pedobacter soli</name>
    <dbReference type="NCBI Taxonomy" id="390242"/>
    <lineage>
        <taxon>Bacteria</taxon>
        <taxon>Pseudomonadati</taxon>
        <taxon>Bacteroidota</taxon>
        <taxon>Sphingobacteriia</taxon>
        <taxon>Sphingobacteriales</taxon>
        <taxon>Sphingobacteriaceae</taxon>
        <taxon>Pedobacter</taxon>
    </lineage>
</organism>
<proteinExistence type="predicted"/>
<feature type="region of interest" description="Disordered" evidence="1">
    <location>
        <begin position="476"/>
        <end position="500"/>
    </location>
</feature>
<name>A0A1G6W0Q1_9SPHI</name>
<dbReference type="EMBL" id="FMZH01000006">
    <property type="protein sequence ID" value="SDD59411.1"/>
    <property type="molecule type" value="Genomic_DNA"/>
</dbReference>
<dbReference type="Proteomes" id="UP000199455">
    <property type="component" value="Unassembled WGS sequence"/>
</dbReference>
<keyword evidence="3" id="KW-1185">Reference proteome</keyword>
<evidence type="ECO:0000313" key="3">
    <source>
        <dbReference type="Proteomes" id="UP000199455"/>
    </source>
</evidence>
<evidence type="ECO:0000256" key="1">
    <source>
        <dbReference type="SAM" id="MobiDB-lite"/>
    </source>
</evidence>
<sequence length="524" mass="59758">MLFCIATETIAQVRKTATPAKTKKTSTTPTVTKSIAIELLRSSTEQASRMIGTELKALGVQMESIDEESIYNNPKNGQKSGELLQVRTSLICSHKIQIDIRANANDQIQRIDWYLNDVPKEGFFALEKVLGYRKWQALSPNLFLNNNLIAEVTEMGSSGEDKNQFTYAISLTKTDPFVLPVMAKVFSTDTLTVHNNPEEAGQSVVQFLRGQGNKFLYKSSNILTSYQGKGISKINGYTTTYMFAEGTSVTVSSNKYQKLNAIDFSFTDPLVHNKIKKWFRLNNWTDDGEGDEEGDLIYSKNNLKCTNNDKEKYIRFAVSPYITDIATRYQNTDPIDASSLVSYYLNMEKATLKTFLAENYLTSIKVNWPGRDMTYQAGAFPHDFYFKSPADSLCYVSYEYQLSDTWSRIIYFSTGDKAYYEKMKTDLLKNAEDPKSKVIVNYSDKQFDKTRMYYITIFSKEKDIENKRKKQDALLAQQRREKAEAEEKARIKAEKDAKTSADIQKVGDILIQGLEQINRRKGNN</sequence>
<accession>A0A1G6W0Q1</accession>
<dbReference type="AlphaFoldDB" id="A0A1G6W0Q1"/>
<dbReference type="RefSeq" id="WP_143009584.1">
    <property type="nucleotide sequence ID" value="NZ_FMZH01000006.1"/>
</dbReference>
<protein>
    <submittedName>
        <fullName evidence="2">Uncharacterized protein</fullName>
    </submittedName>
</protein>
<evidence type="ECO:0000313" key="2">
    <source>
        <dbReference type="EMBL" id="SDD59411.1"/>
    </source>
</evidence>